<dbReference type="WBParaSite" id="ES5_v2.g23174.t1">
    <property type="protein sequence ID" value="ES5_v2.g23174.t1"/>
    <property type="gene ID" value="ES5_v2.g23174"/>
</dbReference>
<name>A0AC34G0T3_9BILA</name>
<accession>A0AC34G0T3</accession>
<sequence>MFSQSIIKNETLRRKTKKIRDTGRRMTAIYSDYFNVNSSPIVSKFRKSGIFHRSNLSPKVVPSTKNATELPTKFLLDVLKYQPSKDLLKLRLVSKRFNEIIQNHALELPKVKTEVLNLCHPNCDPQEIKPIRKGCESMILENMDKPLRHLKTQRLTLTEITVTSKLIRFLHRSIKYQLKELRFVECKFLINLGFTDKFAKIFTDSSTLPSTIIFNNCLINITAKTVEAAIQSYVNLSKKKSPSNSLPQQYLWSLGTINDSYGSILSTLSNFEEYIVSQN</sequence>
<organism evidence="1 2">
    <name type="scientific">Panagrolaimus sp. ES5</name>
    <dbReference type="NCBI Taxonomy" id="591445"/>
    <lineage>
        <taxon>Eukaryota</taxon>
        <taxon>Metazoa</taxon>
        <taxon>Ecdysozoa</taxon>
        <taxon>Nematoda</taxon>
        <taxon>Chromadorea</taxon>
        <taxon>Rhabditida</taxon>
        <taxon>Tylenchina</taxon>
        <taxon>Panagrolaimomorpha</taxon>
        <taxon>Panagrolaimoidea</taxon>
        <taxon>Panagrolaimidae</taxon>
        <taxon>Panagrolaimus</taxon>
    </lineage>
</organism>
<evidence type="ECO:0000313" key="2">
    <source>
        <dbReference type="WBParaSite" id="ES5_v2.g23174.t1"/>
    </source>
</evidence>
<evidence type="ECO:0000313" key="1">
    <source>
        <dbReference type="Proteomes" id="UP000887579"/>
    </source>
</evidence>
<proteinExistence type="predicted"/>
<protein>
    <submittedName>
        <fullName evidence="2">F-box domain-containing protein</fullName>
    </submittedName>
</protein>
<reference evidence="2" key="1">
    <citation type="submission" date="2022-11" db="UniProtKB">
        <authorList>
            <consortium name="WormBaseParasite"/>
        </authorList>
    </citation>
    <scope>IDENTIFICATION</scope>
</reference>
<dbReference type="Proteomes" id="UP000887579">
    <property type="component" value="Unplaced"/>
</dbReference>